<dbReference type="CDD" id="cd04474">
    <property type="entry name" value="RPA1_DBD_A"/>
    <property type="match status" value="1"/>
</dbReference>
<keyword evidence="5" id="KW-0238">DNA-binding</keyword>
<evidence type="ECO:0000256" key="5">
    <source>
        <dbReference type="ARBA" id="ARBA00023125"/>
    </source>
</evidence>
<evidence type="ECO:0000256" key="3">
    <source>
        <dbReference type="ARBA" id="ARBA00022771"/>
    </source>
</evidence>
<dbReference type="GO" id="GO:0003677">
    <property type="term" value="F:DNA binding"/>
    <property type="evidence" value="ECO:0007669"/>
    <property type="project" value="UniProtKB-KW"/>
</dbReference>
<dbReference type="Pfam" id="PF16900">
    <property type="entry name" value="REPA_OB_2"/>
    <property type="match status" value="1"/>
</dbReference>
<dbReference type="EMBL" id="CAJJDO010000019">
    <property type="protein sequence ID" value="CAD8149616.1"/>
    <property type="molecule type" value="Genomic_DNA"/>
</dbReference>
<evidence type="ECO:0000256" key="1">
    <source>
        <dbReference type="ARBA" id="ARBA00005690"/>
    </source>
</evidence>
<evidence type="ECO:0000259" key="6">
    <source>
        <dbReference type="Pfam" id="PF08646"/>
    </source>
</evidence>
<evidence type="ECO:0000259" key="7">
    <source>
        <dbReference type="Pfam" id="PF16900"/>
    </source>
</evidence>
<dbReference type="OrthoDB" id="295159at2759"/>
<accession>A0A8S1TEJ2</accession>
<gene>
    <name evidence="8" type="ORF">PPENT_87.1.T0190198</name>
</gene>
<name>A0A8S1TEJ2_9CILI</name>
<dbReference type="Pfam" id="PF08646">
    <property type="entry name" value="Rep_fac-A_C"/>
    <property type="match status" value="1"/>
</dbReference>
<keyword evidence="2" id="KW-0479">Metal-binding</keyword>
<evidence type="ECO:0000256" key="2">
    <source>
        <dbReference type="ARBA" id="ARBA00022723"/>
    </source>
</evidence>
<feature type="domain" description="Replication factor A C-terminal" evidence="6">
    <location>
        <begin position="474"/>
        <end position="614"/>
    </location>
</feature>
<dbReference type="InterPro" id="IPR013955">
    <property type="entry name" value="Rep_factor-A_C"/>
</dbReference>
<feature type="domain" description="Replication protein A OB" evidence="7">
    <location>
        <begin position="319"/>
        <end position="414"/>
    </location>
</feature>
<dbReference type="PANTHER" id="PTHR47165">
    <property type="entry name" value="OS03G0429900 PROTEIN"/>
    <property type="match status" value="1"/>
</dbReference>
<keyword evidence="4" id="KW-0862">Zinc</keyword>
<dbReference type="AlphaFoldDB" id="A0A8S1TEJ2"/>
<protein>
    <recommendedName>
        <fullName evidence="10">Replication protein A subunit</fullName>
    </recommendedName>
</protein>
<dbReference type="InterPro" id="IPR031657">
    <property type="entry name" value="REPA_OB_2"/>
</dbReference>
<dbReference type="PANTHER" id="PTHR47165:SF4">
    <property type="entry name" value="OS03G0429900 PROTEIN"/>
    <property type="match status" value="1"/>
</dbReference>
<dbReference type="FunFam" id="2.40.50.140:FF:000041">
    <property type="entry name" value="Replication protein A subunit"/>
    <property type="match status" value="1"/>
</dbReference>
<dbReference type="GO" id="GO:0008270">
    <property type="term" value="F:zinc ion binding"/>
    <property type="evidence" value="ECO:0007669"/>
    <property type="project" value="UniProtKB-KW"/>
</dbReference>
<dbReference type="Proteomes" id="UP000689195">
    <property type="component" value="Unassembled WGS sequence"/>
</dbReference>
<proteinExistence type="inferred from homology"/>
<evidence type="ECO:0000313" key="8">
    <source>
        <dbReference type="EMBL" id="CAD8149616.1"/>
    </source>
</evidence>
<comment type="similarity">
    <text evidence="1">Belongs to the replication factor A protein 1 family.</text>
</comment>
<comment type="caution">
    <text evidence="8">The sequence shown here is derived from an EMBL/GenBank/DDBJ whole genome shotgun (WGS) entry which is preliminary data.</text>
</comment>
<dbReference type="CDD" id="cd04476">
    <property type="entry name" value="RPA1_DBD_C"/>
    <property type="match status" value="1"/>
</dbReference>
<evidence type="ECO:0000256" key="4">
    <source>
        <dbReference type="ARBA" id="ARBA00022833"/>
    </source>
</evidence>
<evidence type="ECO:0000313" key="9">
    <source>
        <dbReference type="Proteomes" id="UP000689195"/>
    </source>
</evidence>
<evidence type="ECO:0008006" key="10">
    <source>
        <dbReference type="Google" id="ProtNLM"/>
    </source>
</evidence>
<reference evidence="8" key="1">
    <citation type="submission" date="2021-01" db="EMBL/GenBank/DDBJ databases">
        <authorList>
            <consortium name="Genoscope - CEA"/>
            <person name="William W."/>
        </authorList>
    </citation>
    <scope>NUCLEOTIDE SEQUENCE</scope>
</reference>
<dbReference type="CDD" id="cd04475">
    <property type="entry name" value="RPA1_DBD_B"/>
    <property type="match status" value="1"/>
</dbReference>
<dbReference type="InterPro" id="IPR047192">
    <property type="entry name" value="Euk_RPA1_DBD_C"/>
</dbReference>
<organism evidence="8 9">
    <name type="scientific">Paramecium pentaurelia</name>
    <dbReference type="NCBI Taxonomy" id="43138"/>
    <lineage>
        <taxon>Eukaryota</taxon>
        <taxon>Sar</taxon>
        <taxon>Alveolata</taxon>
        <taxon>Ciliophora</taxon>
        <taxon>Intramacronucleata</taxon>
        <taxon>Oligohymenophorea</taxon>
        <taxon>Peniculida</taxon>
        <taxon>Parameciidae</taxon>
        <taxon>Paramecium</taxon>
    </lineage>
</organism>
<sequence length="627" mass="74068">MTERVTHLTYEALKSMKEYRNDTIKYCVQILEIEQKNDMNTKNGTLYSCICSDGFAKMNMLILNLSPSILSNTSKMKPIIRILELKIKQTYYLVINYEVLYLDKIQVGQPLPYDDYKKMNFTNPNGNNEIQFPKAPHMFQINENKKQSIQLQQQQKYENDSFDQMQTKSGIKLSINQKQQQFKPIENQIYQSPSDQNILKISELYPGMRGFKIKGRVIQKSDITPFKNNKGHLFTIEIIDSDKQTIQGIFFNTICDKFYDQIEIGKVYYFENGQVKTNRYSTKNQNQSDYQLHFELFSKISLTQDDKDIDVFSFQIKTIEDIDNLSLDDRCDVLGVVIDIKPIIQIMTKSNENKSKKIITLYDQTQRGIDITLWGSQAEKWQFQKDEIVAFRGLKVTDYQTVRSLTVTNSTIYEKDLSHLEKINGFREFYEFYCQNKDFLESKPKESKKKFALSYIEQIKKDFEGIRDNKLVKFYEIKAFITNIFTKQLYYEACENCKRKIIYIQQTKQYNCQNCNLNYDKPCYKYMFNAKIVDTTGNLIVILPDGLGQQVLQVPCEEFQKKSQIEKDDYIKRANFQQQRFLIVAKIETYNDENRPKFYITSIIQDDVISDNEELYNQITQMLKQNN</sequence>
<keyword evidence="9" id="KW-1185">Reference proteome</keyword>
<keyword evidence="3" id="KW-0863">Zinc-finger</keyword>